<gene>
    <name evidence="1" type="ORF">PILCRDRAFT_16949</name>
</gene>
<dbReference type="HOGENOM" id="CLU_2638965_0_0_1"/>
<sequence>MSNKHIHSARVLMIPLIPNRLPLKLLTEFLAHLPLVGGGGGMLIIGIHSTEVWEFTPPVPHVSDTLICRSDHNSQTS</sequence>
<name>A0A0C3EUT5_PILCF</name>
<proteinExistence type="predicted"/>
<evidence type="ECO:0000313" key="2">
    <source>
        <dbReference type="Proteomes" id="UP000054166"/>
    </source>
</evidence>
<dbReference type="EMBL" id="KN833269">
    <property type="protein sequence ID" value="KIM71571.1"/>
    <property type="molecule type" value="Genomic_DNA"/>
</dbReference>
<dbReference type="Proteomes" id="UP000054166">
    <property type="component" value="Unassembled WGS sequence"/>
</dbReference>
<organism evidence="1 2">
    <name type="scientific">Piloderma croceum (strain F 1598)</name>
    <dbReference type="NCBI Taxonomy" id="765440"/>
    <lineage>
        <taxon>Eukaryota</taxon>
        <taxon>Fungi</taxon>
        <taxon>Dikarya</taxon>
        <taxon>Basidiomycota</taxon>
        <taxon>Agaricomycotina</taxon>
        <taxon>Agaricomycetes</taxon>
        <taxon>Agaricomycetidae</taxon>
        <taxon>Atheliales</taxon>
        <taxon>Atheliaceae</taxon>
        <taxon>Piloderma</taxon>
    </lineage>
</organism>
<reference evidence="2" key="2">
    <citation type="submission" date="2015-01" db="EMBL/GenBank/DDBJ databases">
        <title>Evolutionary Origins and Diversification of the Mycorrhizal Mutualists.</title>
        <authorList>
            <consortium name="DOE Joint Genome Institute"/>
            <consortium name="Mycorrhizal Genomics Consortium"/>
            <person name="Kohler A."/>
            <person name="Kuo A."/>
            <person name="Nagy L.G."/>
            <person name="Floudas D."/>
            <person name="Copeland A."/>
            <person name="Barry K.W."/>
            <person name="Cichocki N."/>
            <person name="Veneault-Fourrey C."/>
            <person name="LaButti K."/>
            <person name="Lindquist E.A."/>
            <person name="Lipzen A."/>
            <person name="Lundell T."/>
            <person name="Morin E."/>
            <person name="Murat C."/>
            <person name="Riley R."/>
            <person name="Ohm R."/>
            <person name="Sun H."/>
            <person name="Tunlid A."/>
            <person name="Henrissat B."/>
            <person name="Grigoriev I.V."/>
            <person name="Hibbett D.S."/>
            <person name="Martin F."/>
        </authorList>
    </citation>
    <scope>NUCLEOTIDE SEQUENCE [LARGE SCALE GENOMIC DNA]</scope>
    <source>
        <strain evidence="2">F 1598</strain>
    </source>
</reference>
<protein>
    <submittedName>
        <fullName evidence="1">Uncharacterized protein</fullName>
    </submittedName>
</protein>
<reference evidence="1 2" key="1">
    <citation type="submission" date="2014-04" db="EMBL/GenBank/DDBJ databases">
        <authorList>
            <consortium name="DOE Joint Genome Institute"/>
            <person name="Kuo A."/>
            <person name="Tarkka M."/>
            <person name="Buscot F."/>
            <person name="Kohler A."/>
            <person name="Nagy L.G."/>
            <person name="Floudas D."/>
            <person name="Copeland A."/>
            <person name="Barry K.W."/>
            <person name="Cichocki N."/>
            <person name="Veneault-Fourrey C."/>
            <person name="LaButti K."/>
            <person name="Lindquist E.A."/>
            <person name="Lipzen A."/>
            <person name="Lundell T."/>
            <person name="Morin E."/>
            <person name="Murat C."/>
            <person name="Sun H."/>
            <person name="Tunlid A."/>
            <person name="Henrissat B."/>
            <person name="Grigoriev I.V."/>
            <person name="Hibbett D.S."/>
            <person name="Martin F."/>
            <person name="Nordberg H.P."/>
            <person name="Cantor M.N."/>
            <person name="Hua S.X."/>
        </authorList>
    </citation>
    <scope>NUCLEOTIDE SEQUENCE [LARGE SCALE GENOMIC DNA]</scope>
    <source>
        <strain evidence="1 2">F 1598</strain>
    </source>
</reference>
<keyword evidence="2" id="KW-1185">Reference proteome</keyword>
<accession>A0A0C3EUT5</accession>
<dbReference type="InParanoid" id="A0A0C3EUT5"/>
<evidence type="ECO:0000313" key="1">
    <source>
        <dbReference type="EMBL" id="KIM71571.1"/>
    </source>
</evidence>
<dbReference type="AlphaFoldDB" id="A0A0C3EUT5"/>